<dbReference type="RefSeq" id="WP_091177393.1">
    <property type="nucleotide sequence ID" value="NZ_FOFA01000001.1"/>
</dbReference>
<dbReference type="SUPFAM" id="SSF49899">
    <property type="entry name" value="Concanavalin A-like lectins/glucanases"/>
    <property type="match status" value="1"/>
</dbReference>
<sequence>MSLQELVGRGTWTHEPEAVRLDGAELRVTAVEGSDAWRTTSYGFVHDSEHALVEELPGEFGLEVSFRLDYAEQFDQAGLFLRAGADEWIKAGVEFSDGVPWVGAVVTHQTSDWSVAPVPEWAGQVVTVRASRSGDAVTIRARVDDEPYRLVRLAHLDPDASVAGGLLMAAPTRAGLTVTFTGHAVGEPDSSLH</sequence>
<dbReference type="PANTHER" id="PTHR35332">
    <property type="entry name" value="REGULATION OF ENOLASE PROTEIN 1"/>
    <property type="match status" value="1"/>
</dbReference>
<dbReference type="STRING" id="1036181.SAMN05421756_101350"/>
<dbReference type="Pfam" id="PF07081">
    <property type="entry name" value="DUF1349"/>
    <property type="match status" value="1"/>
</dbReference>
<dbReference type="OrthoDB" id="9814707at2"/>
<keyword evidence="2" id="KW-1185">Reference proteome</keyword>
<dbReference type="Gene3D" id="2.60.120.200">
    <property type="match status" value="1"/>
</dbReference>
<evidence type="ECO:0000313" key="1">
    <source>
        <dbReference type="EMBL" id="SEP67500.1"/>
    </source>
</evidence>
<proteinExistence type="predicted"/>
<name>A0A1H8ZSP6_9ACTN</name>
<dbReference type="AlphaFoldDB" id="A0A1H8ZSP6"/>
<dbReference type="InterPro" id="IPR009784">
    <property type="entry name" value="DUF1349"/>
</dbReference>
<dbReference type="EMBL" id="FOFA01000001">
    <property type="protein sequence ID" value="SEP67500.1"/>
    <property type="molecule type" value="Genomic_DNA"/>
</dbReference>
<dbReference type="PANTHER" id="PTHR35332:SF2">
    <property type="entry name" value="REGULATION OF ENOLASE PROTEIN 1"/>
    <property type="match status" value="1"/>
</dbReference>
<accession>A0A1H8ZSP6</accession>
<protein>
    <recommendedName>
        <fullName evidence="3">DUF1349 domain-containing protein</fullName>
    </recommendedName>
</protein>
<evidence type="ECO:0008006" key="3">
    <source>
        <dbReference type="Google" id="ProtNLM"/>
    </source>
</evidence>
<reference evidence="2" key="1">
    <citation type="submission" date="2016-10" db="EMBL/GenBank/DDBJ databases">
        <authorList>
            <person name="Varghese N."/>
            <person name="Submissions S."/>
        </authorList>
    </citation>
    <scope>NUCLEOTIDE SEQUENCE [LARGE SCALE GENOMIC DNA]</scope>
    <source>
        <strain evidence="2">CGMCC 4.6856</strain>
    </source>
</reference>
<dbReference type="InterPro" id="IPR013320">
    <property type="entry name" value="ConA-like_dom_sf"/>
</dbReference>
<gene>
    <name evidence="1" type="ORF">SAMN05421756_101350</name>
</gene>
<organism evidence="1 2">
    <name type="scientific">Microlunatus flavus</name>
    <dbReference type="NCBI Taxonomy" id="1036181"/>
    <lineage>
        <taxon>Bacteria</taxon>
        <taxon>Bacillati</taxon>
        <taxon>Actinomycetota</taxon>
        <taxon>Actinomycetes</taxon>
        <taxon>Propionibacteriales</taxon>
        <taxon>Propionibacteriaceae</taxon>
        <taxon>Microlunatus</taxon>
    </lineage>
</organism>
<dbReference type="Proteomes" id="UP000198504">
    <property type="component" value="Unassembled WGS sequence"/>
</dbReference>
<evidence type="ECO:0000313" key="2">
    <source>
        <dbReference type="Proteomes" id="UP000198504"/>
    </source>
</evidence>